<dbReference type="PROSITE" id="PS00759">
    <property type="entry name" value="ARGE_DAPE_CPG2_2"/>
    <property type="match status" value="1"/>
</dbReference>
<keyword evidence="7" id="KW-0479">Metal-binding</keyword>
<dbReference type="InterPro" id="IPR050072">
    <property type="entry name" value="Peptidase_M20A"/>
</dbReference>
<evidence type="ECO:0000256" key="3">
    <source>
        <dbReference type="ARBA" id="ARBA00005130"/>
    </source>
</evidence>
<evidence type="ECO:0000259" key="12">
    <source>
        <dbReference type="Pfam" id="PF07687"/>
    </source>
</evidence>
<dbReference type="Pfam" id="PF01546">
    <property type="entry name" value="Peptidase_M20"/>
    <property type="match status" value="1"/>
</dbReference>
<dbReference type="RefSeq" id="WP_188603780.1">
    <property type="nucleotide sequence ID" value="NZ_AP026830.1"/>
</dbReference>
<dbReference type="InterPro" id="IPR002933">
    <property type="entry name" value="Peptidase_M20"/>
</dbReference>
<evidence type="ECO:0000256" key="9">
    <source>
        <dbReference type="ARBA" id="ARBA00022833"/>
    </source>
</evidence>
<dbReference type="InterPro" id="IPR011650">
    <property type="entry name" value="Peptidase_M20_dimer"/>
</dbReference>
<evidence type="ECO:0000256" key="1">
    <source>
        <dbReference type="ARBA" id="ARBA00001941"/>
    </source>
</evidence>
<dbReference type="Gene3D" id="3.30.70.360">
    <property type="match status" value="1"/>
</dbReference>
<evidence type="ECO:0000313" key="13">
    <source>
        <dbReference type="EMBL" id="BDR92541.1"/>
    </source>
</evidence>
<organism evidence="14 15">
    <name type="scientific">Vulcanisaeta souniana JCM 11219</name>
    <dbReference type="NCBI Taxonomy" id="1293586"/>
    <lineage>
        <taxon>Archaea</taxon>
        <taxon>Thermoproteota</taxon>
        <taxon>Thermoprotei</taxon>
        <taxon>Thermoproteales</taxon>
        <taxon>Thermoproteaceae</taxon>
        <taxon>Vulcanisaeta</taxon>
    </lineage>
</organism>
<evidence type="ECO:0000256" key="6">
    <source>
        <dbReference type="ARBA" id="ARBA00016853"/>
    </source>
</evidence>
<sequence length="415" mass="44718">MSNAELKNEIPSLVSRLIQLPSVNPPGYTINVASFIRDWLSERGFTSETKEYAKDKPNVIARVGRGRPVLILNGHMDVVPPGDESRWVYPPFSGKIVEGRVYGRGATDMKGGLAVIMMVFAELAPLIERQGSGTLIFSATADEETGGHPGVEALVREDALIGDAAVVAEPSGSSRYYIGEKGLCQVKIVTRGRPAHGSLPVLGENAIMKLTRAITRAEELINEFNKGIKLPSELVNAIRNSAEVYLEAARASGLNLTLSDFEGVVGTVSFNPGVIRGGSKINMVPDYAELELDMRIPPGVSPNQVINHLRSGLCGAADVEVLDTSEPNYTSPSDTIVRLIHEGIEKTLGSTPKPIIVTGATDGRYLRARGIPTVVYGPGELALAHAYNEYVTVDDLVKTHDVMLYTIKRFFGIPA</sequence>
<evidence type="ECO:0000256" key="2">
    <source>
        <dbReference type="ARBA" id="ARBA00001947"/>
    </source>
</evidence>
<dbReference type="InterPro" id="IPR001261">
    <property type="entry name" value="ArgE/DapE_CS"/>
</dbReference>
<gene>
    <name evidence="14" type="ORF">GCM10007112_19810</name>
    <name evidence="13" type="ORF">Vsou_16340</name>
</gene>
<comment type="pathway">
    <text evidence="3">Amino-acid biosynthesis; L-lysine biosynthesis via DAP pathway; LL-2,6-diaminopimelate from (S)-tetrahydrodipicolinate (succinylase route): step 3/3.</text>
</comment>
<dbReference type="NCBIfam" id="TIGR01910">
    <property type="entry name" value="DapE-ArgE"/>
    <property type="match status" value="1"/>
</dbReference>
<keyword evidence="9" id="KW-0862">Zinc</keyword>
<reference evidence="13" key="4">
    <citation type="journal article" date="2023" name="Microbiol. Resour. Announc.">
        <title>Complete Genome Sequence of Vulcanisaeta souniana Strain IC-059, a Hyperthermophilic Archaeon Isolated from Hot Spring Water in Japan.</title>
        <authorList>
            <person name="Kato S."/>
            <person name="Itoh T."/>
            <person name="Wu L."/>
            <person name="Ma J."/>
            <person name="Ohkuma M."/>
        </authorList>
    </citation>
    <scope>NUCLEOTIDE SEQUENCE</scope>
    <source>
        <strain evidence="13">JCM 11219</strain>
    </source>
</reference>
<dbReference type="EC" id="3.5.1.18" evidence="5"/>
<feature type="domain" description="Peptidase M20 dimerisation" evidence="12">
    <location>
        <begin position="178"/>
        <end position="310"/>
    </location>
</feature>
<dbReference type="EMBL" id="BMNM01000009">
    <property type="protein sequence ID" value="GGI83036.1"/>
    <property type="molecule type" value="Genomic_DNA"/>
</dbReference>
<comment type="cofactor">
    <cofactor evidence="2">
        <name>Zn(2+)</name>
        <dbReference type="ChEBI" id="CHEBI:29105"/>
    </cofactor>
</comment>
<evidence type="ECO:0000256" key="7">
    <source>
        <dbReference type="ARBA" id="ARBA00022723"/>
    </source>
</evidence>
<comment type="similarity">
    <text evidence="4">Belongs to the peptidase M20A family.</text>
</comment>
<evidence type="ECO:0000256" key="4">
    <source>
        <dbReference type="ARBA" id="ARBA00006247"/>
    </source>
</evidence>
<dbReference type="Pfam" id="PF07687">
    <property type="entry name" value="M20_dimer"/>
    <property type="match status" value="1"/>
</dbReference>
<name>A0A830EGI7_9CREN</name>
<dbReference type="GeneID" id="76207182"/>
<dbReference type="InterPro" id="IPR036264">
    <property type="entry name" value="Bact_exopeptidase_dim_dom"/>
</dbReference>
<dbReference type="SUPFAM" id="SSF55031">
    <property type="entry name" value="Bacterial exopeptidase dimerisation domain"/>
    <property type="match status" value="1"/>
</dbReference>
<reference evidence="14" key="1">
    <citation type="journal article" date="2014" name="Int. J. Syst. Evol. Microbiol.">
        <title>Complete genome sequence of Corynebacterium casei LMG S-19264T (=DSM 44701T), isolated from a smear-ripened cheese.</title>
        <authorList>
            <consortium name="US DOE Joint Genome Institute (JGI-PGF)"/>
            <person name="Walter F."/>
            <person name="Albersmeier A."/>
            <person name="Kalinowski J."/>
            <person name="Ruckert C."/>
        </authorList>
    </citation>
    <scope>NUCLEOTIDE SEQUENCE</scope>
    <source>
        <strain evidence="14">JCM 11219</strain>
    </source>
</reference>
<comment type="catalytic activity">
    <reaction evidence="11">
        <text>N-succinyl-(2S,6S)-2,6-diaminopimelate + H2O = (2S,6S)-2,6-diaminopimelate + succinate</text>
        <dbReference type="Rhea" id="RHEA:22608"/>
        <dbReference type="ChEBI" id="CHEBI:15377"/>
        <dbReference type="ChEBI" id="CHEBI:30031"/>
        <dbReference type="ChEBI" id="CHEBI:57609"/>
        <dbReference type="ChEBI" id="CHEBI:58087"/>
        <dbReference type="EC" id="3.5.1.18"/>
    </reaction>
</comment>
<evidence type="ECO:0000256" key="11">
    <source>
        <dbReference type="ARBA" id="ARBA00051301"/>
    </source>
</evidence>
<dbReference type="UniPathway" id="UPA00034">
    <property type="reaction ID" value="UER00021"/>
</dbReference>
<keyword evidence="8" id="KW-0378">Hydrolase</keyword>
<evidence type="ECO:0000313" key="14">
    <source>
        <dbReference type="EMBL" id="GGI83036.1"/>
    </source>
</evidence>
<accession>A0A830EGI7</accession>
<dbReference type="Proteomes" id="UP001060771">
    <property type="component" value="Chromosome"/>
</dbReference>
<keyword evidence="16" id="KW-1185">Reference proteome</keyword>
<comment type="cofactor">
    <cofactor evidence="1">
        <name>Co(2+)</name>
        <dbReference type="ChEBI" id="CHEBI:48828"/>
    </cofactor>
</comment>
<evidence type="ECO:0000256" key="8">
    <source>
        <dbReference type="ARBA" id="ARBA00022801"/>
    </source>
</evidence>
<dbReference type="Gene3D" id="3.40.630.10">
    <property type="entry name" value="Zn peptidases"/>
    <property type="match status" value="2"/>
</dbReference>
<dbReference type="OrthoDB" id="24854at2157"/>
<dbReference type="NCBIfam" id="NF006399">
    <property type="entry name" value="PRK08651.1-2"/>
    <property type="match status" value="1"/>
</dbReference>
<dbReference type="PANTHER" id="PTHR43808">
    <property type="entry name" value="ACETYLORNITHINE DEACETYLASE"/>
    <property type="match status" value="1"/>
</dbReference>
<dbReference type="GO" id="GO:0009014">
    <property type="term" value="F:succinyl-diaminopimelate desuccinylase activity"/>
    <property type="evidence" value="ECO:0007669"/>
    <property type="project" value="UniProtKB-EC"/>
</dbReference>
<proteinExistence type="inferred from homology"/>
<evidence type="ECO:0000313" key="16">
    <source>
        <dbReference type="Proteomes" id="UP001060771"/>
    </source>
</evidence>
<dbReference type="EMBL" id="AP026830">
    <property type="protein sequence ID" value="BDR92541.1"/>
    <property type="molecule type" value="Genomic_DNA"/>
</dbReference>
<reference evidence="16" key="3">
    <citation type="submission" date="2022-09" db="EMBL/GenBank/DDBJ databases">
        <title>Complete genome sequence of Vulcanisaeta souniana.</title>
        <authorList>
            <person name="Kato S."/>
            <person name="Itoh T."/>
            <person name="Ohkuma M."/>
        </authorList>
    </citation>
    <scope>NUCLEOTIDE SEQUENCE [LARGE SCALE GENOMIC DNA]</scope>
    <source>
        <strain evidence="16">JCM 11219</strain>
    </source>
</reference>
<evidence type="ECO:0000256" key="10">
    <source>
        <dbReference type="ARBA" id="ARBA00023285"/>
    </source>
</evidence>
<dbReference type="Proteomes" id="UP000657075">
    <property type="component" value="Unassembled WGS sequence"/>
</dbReference>
<dbReference type="PANTHER" id="PTHR43808:SF32">
    <property type="entry name" value="ARGE_DAPE-RELATED DEACYLASE"/>
    <property type="match status" value="1"/>
</dbReference>
<dbReference type="InterPro" id="IPR010182">
    <property type="entry name" value="ArgE/DapE"/>
</dbReference>
<dbReference type="SUPFAM" id="SSF53187">
    <property type="entry name" value="Zn-dependent exopeptidases"/>
    <property type="match status" value="1"/>
</dbReference>
<dbReference type="AlphaFoldDB" id="A0A830EGI7"/>
<dbReference type="GO" id="GO:0046872">
    <property type="term" value="F:metal ion binding"/>
    <property type="evidence" value="ECO:0007669"/>
    <property type="project" value="UniProtKB-KW"/>
</dbReference>
<evidence type="ECO:0000313" key="15">
    <source>
        <dbReference type="Proteomes" id="UP000657075"/>
    </source>
</evidence>
<reference evidence="14" key="2">
    <citation type="submission" date="2020-09" db="EMBL/GenBank/DDBJ databases">
        <authorList>
            <person name="Sun Q."/>
            <person name="Ohkuma M."/>
        </authorList>
    </citation>
    <scope>NUCLEOTIDE SEQUENCE</scope>
    <source>
        <strain evidence="14">JCM 11219</strain>
    </source>
</reference>
<dbReference type="GO" id="GO:0009089">
    <property type="term" value="P:lysine biosynthetic process via diaminopimelate"/>
    <property type="evidence" value="ECO:0007669"/>
    <property type="project" value="UniProtKB-UniPathway"/>
</dbReference>
<keyword evidence="10" id="KW-0170">Cobalt</keyword>
<evidence type="ECO:0000256" key="5">
    <source>
        <dbReference type="ARBA" id="ARBA00011921"/>
    </source>
</evidence>
<protein>
    <recommendedName>
        <fullName evidence="6">Probable succinyl-diaminopimelate desuccinylase</fullName>
        <ecNumber evidence="5">3.5.1.18</ecNumber>
    </recommendedName>
</protein>